<dbReference type="InParanoid" id="A0A6L2Q193"/>
<name>A0A6L2Q193_COPFO</name>
<comment type="caution">
    <text evidence="1">Lacks conserved residue(s) required for the propagation of feature annotation.</text>
</comment>
<dbReference type="Gene3D" id="3.40.390.10">
    <property type="entry name" value="Collagenase (Catalytic Domain)"/>
    <property type="match status" value="1"/>
</dbReference>
<dbReference type="Proteomes" id="UP000502823">
    <property type="component" value="Unassembled WGS sequence"/>
</dbReference>
<dbReference type="PANTHER" id="PTHR10127">
    <property type="entry name" value="DISCOIDIN, CUB, EGF, LAMININ , AND ZINC METALLOPROTEASE DOMAIN CONTAINING"/>
    <property type="match status" value="1"/>
</dbReference>
<feature type="non-terminal residue" evidence="4">
    <location>
        <position position="105"/>
    </location>
</feature>
<dbReference type="InterPro" id="IPR006026">
    <property type="entry name" value="Peptidase_Metallo"/>
</dbReference>
<feature type="binding site" evidence="1">
    <location>
        <position position="79"/>
    </location>
    <ligand>
        <name>Zn(2+)</name>
        <dbReference type="ChEBI" id="CHEBI:29105"/>
        <note>catalytic</note>
    </ligand>
</feature>
<dbReference type="AlphaFoldDB" id="A0A6L2Q193"/>
<keyword evidence="5" id="KW-1185">Reference proteome</keyword>
<dbReference type="PRINTS" id="PR00480">
    <property type="entry name" value="ASTACIN"/>
</dbReference>
<reference evidence="5" key="1">
    <citation type="submission" date="2020-01" db="EMBL/GenBank/DDBJ databases">
        <title>Draft genome sequence of the Termite Coptotermes fromosanus.</title>
        <authorList>
            <person name="Itakura S."/>
            <person name="Yosikawa Y."/>
            <person name="Umezawa K."/>
        </authorList>
    </citation>
    <scope>NUCLEOTIDE SEQUENCE [LARGE SCALE GENOMIC DNA]</scope>
</reference>
<dbReference type="PROSITE" id="PS51864">
    <property type="entry name" value="ASTACIN"/>
    <property type="match status" value="1"/>
</dbReference>
<feature type="binding site" evidence="1">
    <location>
        <position position="75"/>
    </location>
    <ligand>
        <name>Zn(2+)</name>
        <dbReference type="ChEBI" id="CHEBI:29105"/>
        <note>catalytic</note>
    </ligand>
</feature>
<dbReference type="SMART" id="SM00235">
    <property type="entry name" value="ZnMc"/>
    <property type="match status" value="1"/>
</dbReference>
<dbReference type="GO" id="GO:0006508">
    <property type="term" value="P:proteolysis"/>
    <property type="evidence" value="ECO:0007669"/>
    <property type="project" value="UniProtKB-KW"/>
</dbReference>
<dbReference type="InterPro" id="IPR001506">
    <property type="entry name" value="Peptidase_M12A"/>
</dbReference>
<dbReference type="GO" id="GO:0008270">
    <property type="term" value="F:zinc ion binding"/>
    <property type="evidence" value="ECO:0007669"/>
    <property type="project" value="UniProtKB-UniRule"/>
</dbReference>
<dbReference type="Pfam" id="PF01400">
    <property type="entry name" value="Astacin"/>
    <property type="match status" value="1"/>
</dbReference>
<evidence type="ECO:0000313" key="5">
    <source>
        <dbReference type="Proteomes" id="UP000502823"/>
    </source>
</evidence>
<dbReference type="EMBL" id="BLKM01006230">
    <property type="protein sequence ID" value="GFG36495.1"/>
    <property type="molecule type" value="Genomic_DNA"/>
</dbReference>
<evidence type="ECO:0000256" key="1">
    <source>
        <dbReference type="PROSITE-ProRule" id="PRU01211"/>
    </source>
</evidence>
<proteinExistence type="predicted"/>
<evidence type="ECO:0000313" key="4">
    <source>
        <dbReference type="EMBL" id="GFG36495.1"/>
    </source>
</evidence>
<evidence type="ECO:0000259" key="3">
    <source>
        <dbReference type="PROSITE" id="PS51864"/>
    </source>
</evidence>
<evidence type="ECO:0000256" key="2">
    <source>
        <dbReference type="RuleBase" id="RU361183"/>
    </source>
</evidence>
<keyword evidence="1 2" id="KW-0645">Protease</keyword>
<dbReference type="InterPro" id="IPR024079">
    <property type="entry name" value="MetalloPept_cat_dom_sf"/>
</dbReference>
<feature type="non-terminal residue" evidence="4">
    <location>
        <position position="1"/>
    </location>
</feature>
<dbReference type="EC" id="3.4.24.-" evidence="2"/>
<dbReference type="GO" id="GO:0004222">
    <property type="term" value="F:metalloendopeptidase activity"/>
    <property type="evidence" value="ECO:0007669"/>
    <property type="project" value="UniProtKB-UniRule"/>
</dbReference>
<accession>A0A6L2Q193</accession>
<keyword evidence="1 2" id="KW-0479">Metal-binding</keyword>
<comment type="caution">
    <text evidence="4">The sequence shown here is derived from an EMBL/GenBank/DDBJ whole genome shotgun (WGS) entry which is preliminary data.</text>
</comment>
<feature type="domain" description="Peptidase M12A" evidence="3">
    <location>
        <begin position="1"/>
        <end position="105"/>
    </location>
</feature>
<dbReference type="OrthoDB" id="6665824at2759"/>
<organism evidence="4 5">
    <name type="scientific">Coptotermes formosanus</name>
    <name type="common">Formosan subterranean termite</name>
    <dbReference type="NCBI Taxonomy" id="36987"/>
    <lineage>
        <taxon>Eukaryota</taxon>
        <taxon>Metazoa</taxon>
        <taxon>Ecdysozoa</taxon>
        <taxon>Arthropoda</taxon>
        <taxon>Hexapoda</taxon>
        <taxon>Insecta</taxon>
        <taxon>Pterygota</taxon>
        <taxon>Neoptera</taxon>
        <taxon>Polyneoptera</taxon>
        <taxon>Dictyoptera</taxon>
        <taxon>Blattodea</taxon>
        <taxon>Blattoidea</taxon>
        <taxon>Termitoidae</taxon>
        <taxon>Rhinotermitidae</taxon>
        <taxon>Coptotermes</taxon>
    </lineage>
</organism>
<feature type="active site" evidence="1">
    <location>
        <position position="76"/>
    </location>
</feature>
<dbReference type="PANTHER" id="PTHR10127:SF814">
    <property type="entry name" value="MEPRIN A SUBUNIT BETA"/>
    <property type="match status" value="1"/>
</dbReference>
<feature type="binding site" evidence="1">
    <location>
        <position position="85"/>
    </location>
    <ligand>
        <name>Zn(2+)</name>
        <dbReference type="ChEBI" id="CHEBI:29105"/>
        <note>catalytic</note>
    </ligand>
</feature>
<sequence>AQQRAQILLAVDEYQKRTPIRLREYDPQNDTDYVYITGENSGCWSYVGRQGGRQQLNLEPSAPGVGCFRLGTIEHELLHALGFYHQQSATERDDYVTIRWENIQE</sequence>
<keyword evidence="1 2" id="KW-0862">Zinc</keyword>
<keyword evidence="1 2" id="KW-0482">Metalloprotease</keyword>
<keyword evidence="1 2" id="KW-0378">Hydrolase</keyword>
<gene>
    <name evidence="4" type="ORF">Cfor_04647</name>
</gene>
<dbReference type="SUPFAM" id="SSF55486">
    <property type="entry name" value="Metalloproteases ('zincins'), catalytic domain"/>
    <property type="match status" value="1"/>
</dbReference>
<comment type="cofactor">
    <cofactor evidence="1 2">
        <name>Zn(2+)</name>
        <dbReference type="ChEBI" id="CHEBI:29105"/>
    </cofactor>
    <text evidence="1 2">Binds 1 zinc ion per subunit.</text>
</comment>
<protein>
    <recommendedName>
        <fullName evidence="2">Metalloendopeptidase</fullName>
        <ecNumber evidence="2">3.4.24.-</ecNumber>
    </recommendedName>
</protein>